<gene>
    <name evidence="4" type="ORF">HU830_01335</name>
</gene>
<dbReference type="Proteomes" id="UP000563523">
    <property type="component" value="Unassembled WGS sequence"/>
</dbReference>
<dbReference type="CDD" id="cd00174">
    <property type="entry name" value="SH3"/>
    <property type="match status" value="1"/>
</dbReference>
<dbReference type="Gene3D" id="2.30.30.40">
    <property type="entry name" value="SH3 Domains"/>
    <property type="match status" value="3"/>
</dbReference>
<evidence type="ECO:0000259" key="3">
    <source>
        <dbReference type="PROSITE" id="PS51781"/>
    </source>
</evidence>
<evidence type="ECO:0000313" key="4">
    <source>
        <dbReference type="EMBL" id="NVY95852.1"/>
    </source>
</evidence>
<dbReference type="InterPro" id="IPR003646">
    <property type="entry name" value="SH3-like_bac-type"/>
</dbReference>
<dbReference type="SMART" id="SM00287">
    <property type="entry name" value="SH3b"/>
    <property type="match status" value="3"/>
</dbReference>
<sequence length="442" mass="49387">MKRSKRSPIPNPRVFWTYLVVLGLILLSGVSTLSLAQDNQVVVKAKFLNVRMGPSLAYSTIMQVKRGETLTILSKKNQWYQVRLAGDRIGWVASWLIENGDVNTSHNTVGVIKAVNTEVYKYAEKNSEVLGTLNQGQHVNVVYTQKDWNQILYQNTVAWVPDSAILMTDQVAQKIKDPTPNSQQATVNIQSVTTLQNNTKIYKQANERSEVVAHVPDQTTLPYLGTEHDFYKVKLNSGDTGYLYSRLVSISDNKHQIKSAATNLSEATIVIDPGHGGRDTGALSESQKGFEKNYTLDVASRLQQHLKKSGANVILTRSKDQFVDLAERARLSNKLNADAFISIHFDSTPKGGQATGLTTYYYSAKKDQRLANQVNQQLRGLPISNRGIRTADFEVTRENEQPAILVEGGYINNPHDFKQIKSEHYRDQLAAKIATGLANYFK</sequence>
<reference evidence="4 5" key="1">
    <citation type="submission" date="2020-06" db="EMBL/GenBank/DDBJ databases">
        <authorList>
            <person name="Kang J."/>
        </authorList>
    </citation>
    <scope>NUCLEOTIDE SEQUENCE [LARGE SCALE GENOMIC DNA]</scope>
    <source>
        <strain evidence="4 5">DCY120</strain>
    </source>
</reference>
<name>A0A850R5H2_9LACO</name>
<dbReference type="PANTHER" id="PTHR30404">
    <property type="entry name" value="N-ACETYLMURAMOYL-L-ALANINE AMIDASE"/>
    <property type="match status" value="1"/>
</dbReference>
<evidence type="ECO:0000313" key="5">
    <source>
        <dbReference type="Proteomes" id="UP000563523"/>
    </source>
</evidence>
<dbReference type="Pfam" id="PF08239">
    <property type="entry name" value="SH3_3"/>
    <property type="match status" value="2"/>
</dbReference>
<keyword evidence="1" id="KW-0378">Hydrolase</keyword>
<evidence type="ECO:0000256" key="1">
    <source>
        <dbReference type="ARBA" id="ARBA00022801"/>
    </source>
</evidence>
<dbReference type="SUPFAM" id="SSF50044">
    <property type="entry name" value="SH3-domain"/>
    <property type="match status" value="1"/>
</dbReference>
<evidence type="ECO:0000256" key="2">
    <source>
        <dbReference type="ARBA" id="ARBA00023316"/>
    </source>
</evidence>
<dbReference type="InterPro" id="IPR050695">
    <property type="entry name" value="N-acetylmuramoyl_amidase_3"/>
</dbReference>
<keyword evidence="2" id="KW-0961">Cell wall biogenesis/degradation</keyword>
<dbReference type="SUPFAM" id="SSF53187">
    <property type="entry name" value="Zn-dependent exopeptidases"/>
    <property type="match status" value="1"/>
</dbReference>
<dbReference type="PROSITE" id="PS51781">
    <property type="entry name" value="SH3B"/>
    <property type="match status" value="1"/>
</dbReference>
<dbReference type="CDD" id="cd02696">
    <property type="entry name" value="MurNAc-LAA"/>
    <property type="match status" value="1"/>
</dbReference>
<dbReference type="InterPro" id="IPR017293">
    <property type="entry name" value="N-acetylmuramoyl-L-ala_amidase"/>
</dbReference>
<accession>A0A850R5H2</accession>
<dbReference type="GO" id="GO:0009253">
    <property type="term" value="P:peptidoglycan catabolic process"/>
    <property type="evidence" value="ECO:0007669"/>
    <property type="project" value="InterPro"/>
</dbReference>
<dbReference type="GO" id="GO:0030288">
    <property type="term" value="C:outer membrane-bounded periplasmic space"/>
    <property type="evidence" value="ECO:0007669"/>
    <property type="project" value="TreeGrafter"/>
</dbReference>
<dbReference type="GO" id="GO:0071555">
    <property type="term" value="P:cell wall organization"/>
    <property type="evidence" value="ECO:0007669"/>
    <property type="project" value="UniProtKB-KW"/>
</dbReference>
<dbReference type="AlphaFoldDB" id="A0A850R5H2"/>
<organism evidence="4 5">
    <name type="scientific">Bombilactobacillus apium</name>
    <dbReference type="NCBI Taxonomy" id="2675299"/>
    <lineage>
        <taxon>Bacteria</taxon>
        <taxon>Bacillati</taxon>
        <taxon>Bacillota</taxon>
        <taxon>Bacilli</taxon>
        <taxon>Lactobacillales</taxon>
        <taxon>Lactobacillaceae</taxon>
        <taxon>Bombilactobacillus</taxon>
    </lineage>
</organism>
<dbReference type="PANTHER" id="PTHR30404:SF0">
    <property type="entry name" value="N-ACETYLMURAMOYL-L-ALANINE AMIDASE AMIC"/>
    <property type="match status" value="1"/>
</dbReference>
<dbReference type="InterPro" id="IPR002508">
    <property type="entry name" value="MurNAc-LAA_cat"/>
</dbReference>
<dbReference type="EMBL" id="JABZEC010000001">
    <property type="protein sequence ID" value="NVY95852.1"/>
    <property type="molecule type" value="Genomic_DNA"/>
</dbReference>
<dbReference type="Pfam" id="PF01520">
    <property type="entry name" value="Amidase_3"/>
    <property type="match status" value="1"/>
</dbReference>
<keyword evidence="5" id="KW-1185">Reference proteome</keyword>
<proteinExistence type="predicted"/>
<dbReference type="GO" id="GO:0008745">
    <property type="term" value="F:N-acetylmuramoyl-L-alanine amidase activity"/>
    <property type="evidence" value="ECO:0007669"/>
    <property type="project" value="InterPro"/>
</dbReference>
<feature type="domain" description="SH3b" evidence="3">
    <location>
        <begin position="37"/>
        <end position="101"/>
    </location>
</feature>
<dbReference type="InterPro" id="IPR036028">
    <property type="entry name" value="SH3-like_dom_sf"/>
</dbReference>
<dbReference type="PIRSF" id="PIRSF037846">
    <property type="entry name" value="Autolysin_YrvJ_prd"/>
    <property type="match status" value="1"/>
</dbReference>
<dbReference type="RefSeq" id="WP_176942017.1">
    <property type="nucleotide sequence ID" value="NZ_JABZEC010000001.1"/>
</dbReference>
<protein>
    <submittedName>
        <fullName evidence="4">N-acetylmuramoyl-L-alanine amidase</fullName>
    </submittedName>
</protein>
<dbReference type="SMART" id="SM00646">
    <property type="entry name" value="Ami_3"/>
    <property type="match status" value="1"/>
</dbReference>
<dbReference type="Gene3D" id="3.40.630.40">
    <property type="entry name" value="Zn-dependent exopeptidases"/>
    <property type="match status" value="1"/>
</dbReference>
<comment type="caution">
    <text evidence="4">The sequence shown here is derived from an EMBL/GenBank/DDBJ whole genome shotgun (WGS) entry which is preliminary data.</text>
</comment>